<sequence length="65" mass="7507">MATTHRHCWPATETGISMVVENLLYLWGKALTTHVPTYFSRYLKVVATYNCEVSNEMITKAPEDW</sequence>
<dbReference type="KEGG" id="mgr:MGG_17581"/>
<dbReference type="Proteomes" id="UP000009058">
    <property type="component" value="Chromosome 6"/>
</dbReference>
<reference key="2">
    <citation type="submission" date="2011-05" db="EMBL/GenBank/DDBJ databases">
        <title>The Genome Sequence of Magnaporthe oryzae 70-15.</title>
        <authorList>
            <consortium name="The Broad Institute Genome Sequencing Platform"/>
            <person name="Ma L.-J."/>
            <person name="Dead R."/>
            <person name="Young S.K."/>
            <person name="Zeng Q."/>
            <person name="Gargeya S."/>
            <person name="Fitzgerald M."/>
            <person name="Haas B."/>
            <person name="Abouelleil A."/>
            <person name="Alvarado L."/>
            <person name="Arachchi H.M."/>
            <person name="Berlin A."/>
            <person name="Brown A."/>
            <person name="Chapman S.B."/>
            <person name="Chen Z."/>
            <person name="Dunbar C."/>
            <person name="Freedman E."/>
            <person name="Gearin G."/>
            <person name="Gellesch M."/>
            <person name="Goldberg J."/>
            <person name="Griggs A."/>
            <person name="Gujja S."/>
            <person name="Heiman D."/>
            <person name="Howarth C."/>
            <person name="Larson L."/>
            <person name="Lui A."/>
            <person name="MacDonald P.J.P."/>
            <person name="Mehta T."/>
            <person name="Montmayeur A."/>
            <person name="Murphy C."/>
            <person name="Neiman D."/>
            <person name="Pearson M."/>
            <person name="Priest M."/>
            <person name="Roberts A."/>
            <person name="Saif S."/>
            <person name="Shea T."/>
            <person name="Shenoy N."/>
            <person name="Sisk P."/>
            <person name="Stolte C."/>
            <person name="Sykes S."/>
            <person name="Yandava C."/>
            <person name="Wortman J."/>
            <person name="Nusbaum C."/>
            <person name="Birren B."/>
        </authorList>
    </citation>
    <scope>NUCLEOTIDE SEQUENCE</scope>
    <source>
        <strain>70-15</strain>
    </source>
</reference>
<dbReference type="InParanoid" id="G4NFU8"/>
<dbReference type="VEuPathDB" id="FungiDB:MGG_17581"/>
<accession>G4NFU8</accession>
<dbReference type="GeneID" id="12985745"/>
<name>G4NFU8_PYRO7</name>
<keyword evidence="2" id="KW-1185">Reference proteome</keyword>
<evidence type="ECO:0000313" key="2">
    <source>
        <dbReference type="Proteomes" id="UP000009058"/>
    </source>
</evidence>
<reference evidence="1 2" key="1">
    <citation type="journal article" date="2005" name="Nature">
        <title>The genome sequence of the rice blast fungus Magnaporthe grisea.</title>
        <authorList>
            <person name="Dean R.A."/>
            <person name="Talbot N.J."/>
            <person name="Ebbole D.J."/>
            <person name="Farman M.L."/>
            <person name="Mitchell T.K."/>
            <person name="Orbach M.J."/>
            <person name="Thon M."/>
            <person name="Kulkarni R."/>
            <person name="Xu J.R."/>
            <person name="Pan H."/>
            <person name="Read N.D."/>
            <person name="Lee Y.H."/>
            <person name="Carbone I."/>
            <person name="Brown D."/>
            <person name="Oh Y.Y."/>
            <person name="Donofrio N."/>
            <person name="Jeong J.S."/>
            <person name="Soanes D.M."/>
            <person name="Djonovic S."/>
            <person name="Kolomiets E."/>
            <person name="Rehmeyer C."/>
            <person name="Li W."/>
            <person name="Harding M."/>
            <person name="Kim S."/>
            <person name="Lebrun M.H."/>
            <person name="Bohnert H."/>
            <person name="Coughlan S."/>
            <person name="Butler J."/>
            <person name="Calvo S."/>
            <person name="Ma L.J."/>
            <person name="Nicol R."/>
            <person name="Purcell S."/>
            <person name="Nusbaum C."/>
            <person name="Galagan J.E."/>
            <person name="Birren B.W."/>
        </authorList>
    </citation>
    <scope>NUCLEOTIDE SEQUENCE [LARGE SCALE GENOMIC DNA]</scope>
    <source>
        <strain evidence="2">70-15 / ATCC MYA-4617 / FGSC 8958</strain>
    </source>
</reference>
<gene>
    <name evidence="1" type="ORF">MGG_17581</name>
</gene>
<organism evidence="1 2">
    <name type="scientific">Pyricularia oryzae (strain 70-15 / ATCC MYA-4617 / FGSC 8958)</name>
    <name type="common">Rice blast fungus</name>
    <name type="synonym">Magnaporthe oryzae</name>
    <dbReference type="NCBI Taxonomy" id="242507"/>
    <lineage>
        <taxon>Eukaryota</taxon>
        <taxon>Fungi</taxon>
        <taxon>Dikarya</taxon>
        <taxon>Ascomycota</taxon>
        <taxon>Pezizomycotina</taxon>
        <taxon>Sordariomycetes</taxon>
        <taxon>Sordariomycetidae</taxon>
        <taxon>Magnaporthales</taxon>
        <taxon>Pyriculariaceae</taxon>
        <taxon>Pyricularia</taxon>
    </lineage>
</organism>
<dbReference type="RefSeq" id="XP_003719272.1">
    <property type="nucleotide sequence ID" value="XM_003719224.1"/>
</dbReference>
<dbReference type="EMBL" id="CM001236">
    <property type="protein sequence ID" value="EHA46905.1"/>
    <property type="molecule type" value="Genomic_DNA"/>
</dbReference>
<proteinExistence type="predicted"/>
<dbReference type="AlphaFoldDB" id="G4NFU8"/>
<dbReference type="HOGENOM" id="CLU_2850171_0_0_1"/>
<evidence type="ECO:0000313" key="1">
    <source>
        <dbReference type="EMBL" id="EHA46905.1"/>
    </source>
</evidence>
<protein>
    <submittedName>
        <fullName evidence="1">Uncharacterized protein</fullName>
    </submittedName>
</protein>